<dbReference type="OrthoDB" id="8170117at2759"/>
<accession>A0A8K0JG22</accession>
<keyword evidence="1" id="KW-0862">Zinc</keyword>
<proteinExistence type="predicted"/>
<dbReference type="SUPFAM" id="SSF101152">
    <property type="entry name" value="Mob1/phocein"/>
    <property type="match status" value="1"/>
</dbReference>
<feature type="binding site" evidence="1">
    <location>
        <position position="190"/>
    </location>
    <ligand>
        <name>Zn(2+)</name>
        <dbReference type="ChEBI" id="CHEBI:29105"/>
    </ligand>
</feature>
<feature type="binding site" evidence="1">
    <location>
        <position position="110"/>
    </location>
    <ligand>
        <name>Zn(2+)</name>
        <dbReference type="ChEBI" id="CHEBI:29105"/>
    </ligand>
</feature>
<dbReference type="Pfam" id="PF03637">
    <property type="entry name" value="Mob1_phocein"/>
    <property type="match status" value="1"/>
</dbReference>
<keyword evidence="1" id="KW-0479">Metal-binding</keyword>
<comment type="caution">
    <text evidence="3">The sequence shown here is derived from an EMBL/GenBank/DDBJ whole genome shotgun (WGS) entry which is preliminary data.</text>
</comment>
<name>A0A8K0JG22_9TREE</name>
<gene>
    <name evidence="3" type="ORF">FFLO_05881</name>
</gene>
<reference evidence="3" key="1">
    <citation type="submission" date="2020-04" db="EMBL/GenBank/DDBJ databases">
        <title>Analysis of mating type loci in Filobasidium floriforme.</title>
        <authorList>
            <person name="Nowrousian M."/>
        </authorList>
    </citation>
    <scope>NUCLEOTIDE SEQUENCE</scope>
    <source>
        <strain evidence="3">CBS 6242</strain>
    </source>
</reference>
<dbReference type="InterPro" id="IPR005301">
    <property type="entry name" value="MOB_kinase_act_fam"/>
</dbReference>
<evidence type="ECO:0000256" key="1">
    <source>
        <dbReference type="PIRSR" id="PIRSR605301-1"/>
    </source>
</evidence>
<feature type="region of interest" description="Disordered" evidence="2">
    <location>
        <begin position="1"/>
        <end position="51"/>
    </location>
</feature>
<feature type="binding site" evidence="1">
    <location>
        <position position="115"/>
    </location>
    <ligand>
        <name>Zn(2+)</name>
        <dbReference type="ChEBI" id="CHEBI:29105"/>
    </ligand>
</feature>
<sequence>MSGFLNSIGRLRAPKRSPTTPEESTSPTSPNYETMSQNPSQGQMQGAASPGEEKPLYLCQPFVKAALVKGSFKTIVAPPKYVDVNEWVAINIFDFYQNLNHFYDVVSEFCTVQTCSKMGAAKELNFTWPDQNKRPVSLPAPTYIDYVMSWVQRLIDDEGVFPTKSGRDFAPSFPSTAKHIYKQLFRIFSHIYHAHFTDILHLSLEAHWNSLFAHYVAFGKEYDLVDAVDLKDLRKGGGGVALLCDRWGEMGTLEG</sequence>
<feature type="binding site" evidence="1">
    <location>
        <position position="195"/>
    </location>
    <ligand>
        <name>Zn(2+)</name>
        <dbReference type="ChEBI" id="CHEBI:29105"/>
    </ligand>
</feature>
<protein>
    <recommendedName>
        <fullName evidence="5">Maintenance of ploidy protein mob2</fullName>
    </recommendedName>
</protein>
<dbReference type="SMART" id="SM01388">
    <property type="entry name" value="Mob1_phocein"/>
    <property type="match status" value="1"/>
</dbReference>
<dbReference type="AlphaFoldDB" id="A0A8K0JG22"/>
<evidence type="ECO:0000313" key="3">
    <source>
        <dbReference type="EMBL" id="KAG7528924.1"/>
    </source>
</evidence>
<dbReference type="Proteomes" id="UP000812966">
    <property type="component" value="Unassembled WGS sequence"/>
</dbReference>
<evidence type="ECO:0000313" key="4">
    <source>
        <dbReference type="Proteomes" id="UP000812966"/>
    </source>
</evidence>
<dbReference type="Gene3D" id="1.20.140.30">
    <property type="entry name" value="MOB kinase activator"/>
    <property type="match status" value="1"/>
</dbReference>
<dbReference type="PANTHER" id="PTHR22599">
    <property type="entry name" value="MPS ONE BINDER KINASE ACTIVATOR-LIKE MOB"/>
    <property type="match status" value="1"/>
</dbReference>
<keyword evidence="4" id="KW-1185">Reference proteome</keyword>
<dbReference type="InterPro" id="IPR036703">
    <property type="entry name" value="MOB_kinase_act_sf"/>
</dbReference>
<organism evidence="3 4">
    <name type="scientific">Filobasidium floriforme</name>
    <dbReference type="NCBI Taxonomy" id="5210"/>
    <lineage>
        <taxon>Eukaryota</taxon>
        <taxon>Fungi</taxon>
        <taxon>Dikarya</taxon>
        <taxon>Basidiomycota</taxon>
        <taxon>Agaricomycotina</taxon>
        <taxon>Tremellomycetes</taxon>
        <taxon>Filobasidiales</taxon>
        <taxon>Filobasidiaceae</taxon>
        <taxon>Filobasidium</taxon>
    </lineage>
</organism>
<feature type="compositionally biased region" description="Low complexity" evidence="2">
    <location>
        <begin position="17"/>
        <end position="30"/>
    </location>
</feature>
<dbReference type="EMBL" id="JABELV010000163">
    <property type="protein sequence ID" value="KAG7528924.1"/>
    <property type="molecule type" value="Genomic_DNA"/>
</dbReference>
<evidence type="ECO:0008006" key="5">
    <source>
        <dbReference type="Google" id="ProtNLM"/>
    </source>
</evidence>
<feature type="compositionally biased region" description="Polar residues" evidence="2">
    <location>
        <begin position="31"/>
        <end position="46"/>
    </location>
</feature>
<evidence type="ECO:0000256" key="2">
    <source>
        <dbReference type="SAM" id="MobiDB-lite"/>
    </source>
</evidence>